<feature type="domain" description="K Homology" evidence="3">
    <location>
        <begin position="280"/>
        <end position="350"/>
    </location>
</feature>
<keyword evidence="1" id="KW-0694">RNA-binding</keyword>
<protein>
    <recommendedName>
        <fullName evidence="3">K Homology domain-containing protein</fullName>
    </recommendedName>
</protein>
<feature type="domain" description="K Homology" evidence="3">
    <location>
        <begin position="353"/>
        <end position="423"/>
    </location>
</feature>
<feature type="compositionally biased region" description="Basic residues" evidence="2">
    <location>
        <begin position="459"/>
        <end position="471"/>
    </location>
</feature>
<dbReference type="GO" id="GO:0010468">
    <property type="term" value="P:regulation of gene expression"/>
    <property type="evidence" value="ECO:0007669"/>
    <property type="project" value="UniProtKB-ARBA"/>
</dbReference>
<dbReference type="EMBL" id="GDRN01091211">
    <property type="protein sequence ID" value="JAI60315.1"/>
    <property type="molecule type" value="Transcribed_RNA"/>
</dbReference>
<dbReference type="InterPro" id="IPR004087">
    <property type="entry name" value="KH_dom"/>
</dbReference>
<name>A0A0P4W3V1_SCYOL</name>
<dbReference type="Gene3D" id="3.30.1370.10">
    <property type="entry name" value="K Homology domain, type 1"/>
    <property type="match status" value="2"/>
</dbReference>
<feature type="compositionally biased region" description="Basic and acidic residues" evidence="2">
    <location>
        <begin position="97"/>
        <end position="167"/>
    </location>
</feature>
<evidence type="ECO:0000256" key="2">
    <source>
        <dbReference type="SAM" id="MobiDB-lite"/>
    </source>
</evidence>
<dbReference type="Pfam" id="PF00013">
    <property type="entry name" value="KH_1"/>
    <property type="match status" value="2"/>
</dbReference>
<feature type="compositionally biased region" description="Basic and acidic residues" evidence="2">
    <location>
        <begin position="53"/>
        <end position="68"/>
    </location>
</feature>
<feature type="region of interest" description="Disordered" evidence="2">
    <location>
        <begin position="213"/>
        <end position="274"/>
    </location>
</feature>
<evidence type="ECO:0000313" key="4">
    <source>
        <dbReference type="EMBL" id="JAI60315.1"/>
    </source>
</evidence>
<feature type="compositionally biased region" description="Basic residues" evidence="2">
    <location>
        <begin position="32"/>
        <end position="42"/>
    </location>
</feature>
<organism evidence="4">
    <name type="scientific">Scylla olivacea</name>
    <name type="common">Orange mud crab</name>
    <name type="synonym">Cancer olivacea</name>
    <dbReference type="NCBI Taxonomy" id="85551"/>
    <lineage>
        <taxon>Eukaryota</taxon>
        <taxon>Metazoa</taxon>
        <taxon>Ecdysozoa</taxon>
        <taxon>Arthropoda</taxon>
        <taxon>Crustacea</taxon>
        <taxon>Multicrustacea</taxon>
        <taxon>Malacostraca</taxon>
        <taxon>Eumalacostraca</taxon>
        <taxon>Eucarida</taxon>
        <taxon>Decapoda</taxon>
        <taxon>Pleocyemata</taxon>
        <taxon>Brachyura</taxon>
        <taxon>Eubrachyura</taxon>
        <taxon>Portunoidea</taxon>
        <taxon>Portunidae</taxon>
        <taxon>Portuninae</taxon>
        <taxon>Scylla</taxon>
    </lineage>
</organism>
<accession>A0A0P4W3V1</accession>
<feature type="region of interest" description="Disordered" evidence="2">
    <location>
        <begin position="32"/>
        <end position="167"/>
    </location>
</feature>
<dbReference type="SUPFAM" id="SSF54791">
    <property type="entry name" value="Eukaryotic type KH-domain (KH-domain type I)"/>
    <property type="match status" value="2"/>
</dbReference>
<sequence length="471" mass="52550">MTNTPRDMDDDEKTPSCFSWWKRLKRLFRRNRRRKTAKHSKGKKEDAEEEMKCEEIKPEAENDEEMKADVIQQKLEQEEDQEVEVRVTQGEGATGEGEEKAPETGEEHGEEKVEEVIHLEEETEDLVKEGKGEEKVEEVIHSEKDGEEVVKEEKGEENVEEVIHQKKDTGKLERVEKVIHAEKDTEEEDEEEQGVAAAGEDLAQGALCVSGATPTEEEEGWTVVRHRKKRPRKKEALPGVAEAKASSGEAPRRQVKATPRKARRERPQAVSSVRASWQEEVTEAVVPVAPHMRRHIVGPRGATLRELLREFDGVSVAVPPPRDTVTRTVTLRGPPLQVNGAAKRVQSLLQDAQVVEAQVEVVPEQRRHVVGPGGATVRRLRRQFPGVAVIVPAADNRAARFVRLKGPRRQVTGAQAFIQACLEAAHAAHTTPGHVRPTANHLPANHQARTHAHGPSCHTAHHPSRRRGASS</sequence>
<dbReference type="InterPro" id="IPR036612">
    <property type="entry name" value="KH_dom_type_1_sf"/>
</dbReference>
<reference evidence="4" key="1">
    <citation type="submission" date="2015-09" db="EMBL/GenBank/DDBJ databases">
        <title>Scylla olivacea transcriptome.</title>
        <authorList>
            <person name="Ikhwanuddin M."/>
        </authorList>
    </citation>
    <scope>NUCLEOTIDE SEQUENCE</scope>
</reference>
<dbReference type="GO" id="GO:0003723">
    <property type="term" value="F:RNA binding"/>
    <property type="evidence" value="ECO:0007669"/>
    <property type="project" value="UniProtKB-UniRule"/>
</dbReference>
<proteinExistence type="predicted"/>
<dbReference type="PROSITE" id="PS50084">
    <property type="entry name" value="KH_TYPE_1"/>
    <property type="match status" value="2"/>
</dbReference>
<dbReference type="InterPro" id="IPR004088">
    <property type="entry name" value="KH_dom_type_1"/>
</dbReference>
<feature type="region of interest" description="Disordered" evidence="2">
    <location>
        <begin position="448"/>
        <end position="471"/>
    </location>
</feature>
<dbReference type="AlphaFoldDB" id="A0A0P4W3V1"/>
<evidence type="ECO:0000259" key="3">
    <source>
        <dbReference type="SMART" id="SM00322"/>
    </source>
</evidence>
<feature type="compositionally biased region" description="Basic residues" evidence="2">
    <location>
        <begin position="253"/>
        <end position="264"/>
    </location>
</feature>
<feature type="compositionally biased region" description="Basic residues" evidence="2">
    <location>
        <begin position="224"/>
        <end position="233"/>
    </location>
</feature>
<dbReference type="SMART" id="SM00322">
    <property type="entry name" value="KH"/>
    <property type="match status" value="2"/>
</dbReference>
<evidence type="ECO:0000256" key="1">
    <source>
        <dbReference type="PROSITE-ProRule" id="PRU00117"/>
    </source>
</evidence>